<accession>A0A0L6CKF0</accession>
<gene>
    <name evidence="2" type="ORF">VV01_15630</name>
</gene>
<reference evidence="3" key="1">
    <citation type="submission" date="2015-03" db="EMBL/GenBank/DDBJ databases">
        <title>Luteipulveratus halotolerans sp. nov., a novel actinobacterium (Dermacoccaceae) from Sarawak, Malaysia.</title>
        <authorList>
            <person name="Juboi H."/>
            <person name="Basik A."/>
            <person name="Shamsul S.S."/>
            <person name="Arnold P."/>
            <person name="Schmitt E.K."/>
            <person name="Sanglier J.-J."/>
            <person name="Yeo T."/>
        </authorList>
    </citation>
    <scope>NUCLEOTIDE SEQUENCE [LARGE SCALE GENOMIC DNA]</scope>
    <source>
        <strain evidence="3">C296001</strain>
    </source>
</reference>
<name>A0A0L6CKF0_9MICO</name>
<comment type="caution">
    <text evidence="2">The sequence shown here is derived from an EMBL/GenBank/DDBJ whole genome shotgun (WGS) entry which is preliminary data.</text>
</comment>
<dbReference type="AlphaFoldDB" id="A0A0L6CKF0"/>
<evidence type="ECO:0000256" key="1">
    <source>
        <dbReference type="SAM" id="MobiDB-lite"/>
    </source>
</evidence>
<organism evidence="2 3">
    <name type="scientific">Luteipulveratus halotolerans</name>
    <dbReference type="NCBI Taxonomy" id="1631356"/>
    <lineage>
        <taxon>Bacteria</taxon>
        <taxon>Bacillati</taxon>
        <taxon>Actinomycetota</taxon>
        <taxon>Actinomycetes</taxon>
        <taxon>Micrococcales</taxon>
        <taxon>Dermacoccaceae</taxon>
        <taxon>Luteipulveratus</taxon>
    </lineage>
</organism>
<feature type="compositionally biased region" description="Low complexity" evidence="1">
    <location>
        <begin position="35"/>
        <end position="45"/>
    </location>
</feature>
<evidence type="ECO:0000313" key="3">
    <source>
        <dbReference type="Proteomes" id="UP000037397"/>
    </source>
</evidence>
<dbReference type="EMBL" id="LAIR01000002">
    <property type="protein sequence ID" value="KNX38252.1"/>
    <property type="molecule type" value="Genomic_DNA"/>
</dbReference>
<evidence type="ECO:0000313" key="2">
    <source>
        <dbReference type="EMBL" id="KNX38252.1"/>
    </source>
</evidence>
<proteinExistence type="predicted"/>
<dbReference type="Proteomes" id="UP000037397">
    <property type="component" value="Unassembled WGS sequence"/>
</dbReference>
<feature type="region of interest" description="Disordered" evidence="1">
    <location>
        <begin position="18"/>
        <end position="45"/>
    </location>
</feature>
<keyword evidence="3" id="KW-1185">Reference proteome</keyword>
<protein>
    <submittedName>
        <fullName evidence="2">Uncharacterized protein</fullName>
    </submittedName>
</protein>
<sequence>MALVAVGAAVAVGKLTVPGTATPRRTGGEAHHAHSPGSPAAAASATPGEATLAACQAEVRAGGRLASAAASSAEQYRTHTRAQVDVDAGRISAKTAARRWADSKKFGPRDVHEFASADRAYTAVAGTCERLQGSSGTQQACKAHARALGQAARTARPVNNGWAHHLEMMKSKPHDEAAKTFAEYMATWRGMVKDAGPQLSAYDTAAKDLAAAPRCQGA</sequence>